<dbReference type="Pfam" id="PF04749">
    <property type="entry name" value="PLAC8"/>
    <property type="match status" value="1"/>
</dbReference>
<dbReference type="InterPro" id="IPR006461">
    <property type="entry name" value="PLAC_motif_containing"/>
</dbReference>
<proteinExistence type="predicted"/>
<organism evidence="1 2">
    <name type="scientific">Lithocarpus litseifolius</name>
    <dbReference type="NCBI Taxonomy" id="425828"/>
    <lineage>
        <taxon>Eukaryota</taxon>
        <taxon>Viridiplantae</taxon>
        <taxon>Streptophyta</taxon>
        <taxon>Embryophyta</taxon>
        <taxon>Tracheophyta</taxon>
        <taxon>Spermatophyta</taxon>
        <taxon>Magnoliopsida</taxon>
        <taxon>eudicotyledons</taxon>
        <taxon>Gunneridae</taxon>
        <taxon>Pentapetalae</taxon>
        <taxon>rosids</taxon>
        <taxon>fabids</taxon>
        <taxon>Fagales</taxon>
        <taxon>Fagaceae</taxon>
        <taxon>Lithocarpus</taxon>
    </lineage>
</organism>
<dbReference type="EMBL" id="JAZDWU010000004">
    <property type="protein sequence ID" value="KAL0006521.1"/>
    <property type="molecule type" value="Genomic_DNA"/>
</dbReference>
<reference evidence="1 2" key="1">
    <citation type="submission" date="2024-01" db="EMBL/GenBank/DDBJ databases">
        <title>A telomere-to-telomere, gap-free genome of sweet tea (Lithocarpus litseifolius).</title>
        <authorList>
            <person name="Zhou J."/>
        </authorList>
    </citation>
    <scope>NUCLEOTIDE SEQUENCE [LARGE SCALE GENOMIC DNA]</scope>
    <source>
        <strain evidence="1">Zhou-2022a</strain>
        <tissue evidence="1">Leaf</tissue>
    </source>
</reference>
<protein>
    <submittedName>
        <fullName evidence="1">Uncharacterized protein</fullName>
    </submittedName>
</protein>
<evidence type="ECO:0000313" key="1">
    <source>
        <dbReference type="EMBL" id="KAL0006521.1"/>
    </source>
</evidence>
<gene>
    <name evidence="1" type="ORF">SO802_014082</name>
</gene>
<keyword evidence="2" id="KW-1185">Reference proteome</keyword>
<name>A0AAW2D839_9ROSI</name>
<comment type="caution">
    <text evidence="1">The sequence shown here is derived from an EMBL/GenBank/DDBJ whole genome shotgun (WGS) entry which is preliminary data.</text>
</comment>
<dbReference type="AlphaFoldDB" id="A0AAW2D839"/>
<dbReference type="PANTHER" id="PTHR15907">
    <property type="entry name" value="DUF614 FAMILY PROTEIN-RELATED"/>
    <property type="match status" value="1"/>
</dbReference>
<accession>A0AAW2D839</accession>
<evidence type="ECO:0000313" key="2">
    <source>
        <dbReference type="Proteomes" id="UP001459277"/>
    </source>
</evidence>
<sequence>MSTLITFGRVAEIVDQGQTSCFSATRNYMMLAHVFGACLYACTYRAKLRGIYSLPPEPCRIAVSITSAFVVLFVKSTVSLKTVNSTLP</sequence>
<dbReference type="Proteomes" id="UP001459277">
    <property type="component" value="Unassembled WGS sequence"/>
</dbReference>